<protein>
    <recommendedName>
        <fullName evidence="3">N-acetyltransferase domain-containing protein</fullName>
    </recommendedName>
</protein>
<dbReference type="Proteomes" id="UP001500840">
    <property type="component" value="Unassembled WGS sequence"/>
</dbReference>
<accession>A0ABP8MQK1</accession>
<dbReference type="InterPro" id="IPR016181">
    <property type="entry name" value="Acyl_CoA_acyltransferase"/>
</dbReference>
<comment type="caution">
    <text evidence="1">The sequence shown here is derived from an EMBL/GenBank/DDBJ whole genome shotgun (WGS) entry which is preliminary data.</text>
</comment>
<sequence>MTLPRVEFRKIRTDGPVVYWYVEAYSPDDFVFPVGTGYVLEAGTAAHLSYILVADQWRRKGYGTAIFQACKSRWTNFISTGSMDSASELFMSAAGILKTSEE</sequence>
<evidence type="ECO:0000313" key="2">
    <source>
        <dbReference type="Proteomes" id="UP001500840"/>
    </source>
</evidence>
<dbReference type="EMBL" id="BAABGA010000030">
    <property type="protein sequence ID" value="GAA4453225.1"/>
    <property type="molecule type" value="Genomic_DNA"/>
</dbReference>
<evidence type="ECO:0008006" key="3">
    <source>
        <dbReference type="Google" id="ProtNLM"/>
    </source>
</evidence>
<proteinExistence type="predicted"/>
<gene>
    <name evidence="1" type="ORF">GCM10023156_23900</name>
</gene>
<evidence type="ECO:0000313" key="1">
    <source>
        <dbReference type="EMBL" id="GAA4453225.1"/>
    </source>
</evidence>
<reference evidence="2" key="1">
    <citation type="journal article" date="2019" name="Int. J. Syst. Evol. Microbiol.">
        <title>The Global Catalogue of Microorganisms (GCM) 10K type strain sequencing project: providing services to taxonomists for standard genome sequencing and annotation.</title>
        <authorList>
            <consortium name="The Broad Institute Genomics Platform"/>
            <consortium name="The Broad Institute Genome Sequencing Center for Infectious Disease"/>
            <person name="Wu L."/>
            <person name="Ma J."/>
        </authorList>
    </citation>
    <scope>NUCLEOTIDE SEQUENCE [LARGE SCALE GENOMIC DNA]</scope>
    <source>
        <strain evidence="2">JCM 17759</strain>
    </source>
</reference>
<organism evidence="1 2">
    <name type="scientific">Novipirellula rosea</name>
    <dbReference type="NCBI Taxonomy" id="1031540"/>
    <lineage>
        <taxon>Bacteria</taxon>
        <taxon>Pseudomonadati</taxon>
        <taxon>Planctomycetota</taxon>
        <taxon>Planctomycetia</taxon>
        <taxon>Pirellulales</taxon>
        <taxon>Pirellulaceae</taxon>
        <taxon>Novipirellula</taxon>
    </lineage>
</organism>
<dbReference type="Gene3D" id="3.40.630.30">
    <property type="match status" value="1"/>
</dbReference>
<keyword evidence="2" id="KW-1185">Reference proteome</keyword>
<name>A0ABP8MQK1_9BACT</name>
<dbReference type="CDD" id="cd04301">
    <property type="entry name" value="NAT_SF"/>
    <property type="match status" value="1"/>
</dbReference>
<dbReference type="SUPFAM" id="SSF55729">
    <property type="entry name" value="Acyl-CoA N-acyltransferases (Nat)"/>
    <property type="match status" value="1"/>
</dbReference>
<dbReference type="RefSeq" id="WP_345322258.1">
    <property type="nucleotide sequence ID" value="NZ_BAABGA010000030.1"/>
</dbReference>